<feature type="transmembrane region" description="Helical" evidence="7">
    <location>
        <begin position="158"/>
        <end position="184"/>
    </location>
</feature>
<dbReference type="RefSeq" id="WP_207180373.1">
    <property type="nucleotide sequence ID" value="NZ_AP024480.1"/>
</dbReference>
<keyword evidence="3" id="KW-1003">Cell membrane</keyword>
<evidence type="ECO:0000256" key="2">
    <source>
        <dbReference type="ARBA" id="ARBA00022448"/>
    </source>
</evidence>
<evidence type="ECO:0000256" key="3">
    <source>
        <dbReference type="ARBA" id="ARBA00022475"/>
    </source>
</evidence>
<feature type="transmembrane region" description="Helical" evidence="7">
    <location>
        <begin position="264"/>
        <end position="286"/>
    </location>
</feature>
<keyword evidence="10" id="KW-1185">Reference proteome</keyword>
<dbReference type="Gene3D" id="1.10.3720.10">
    <property type="entry name" value="MetI-like"/>
    <property type="match status" value="1"/>
</dbReference>
<dbReference type="PROSITE" id="PS50928">
    <property type="entry name" value="ABC_TM1"/>
    <property type="match status" value="1"/>
</dbReference>
<dbReference type="Proteomes" id="UP000663623">
    <property type="component" value="Chromosome"/>
</dbReference>
<keyword evidence="4 7" id="KW-0812">Transmembrane</keyword>
<dbReference type="SUPFAM" id="SSF161098">
    <property type="entry name" value="MetI-like"/>
    <property type="match status" value="1"/>
</dbReference>
<protein>
    <submittedName>
        <fullName evidence="9">Sugar ABC transporter permease</fullName>
    </submittedName>
</protein>
<organism evidence="9 10">
    <name type="scientific">Caldicellulosiruptor diazotrophicus</name>
    <dbReference type="NCBI Taxonomy" id="2806205"/>
    <lineage>
        <taxon>Bacteria</taxon>
        <taxon>Bacillati</taxon>
        <taxon>Bacillota</taxon>
        <taxon>Bacillota incertae sedis</taxon>
        <taxon>Caldicellulosiruptorales</taxon>
        <taxon>Caldicellulosiruptoraceae</taxon>
        <taxon>Caldicellulosiruptor</taxon>
    </lineage>
</organism>
<dbReference type="Pfam" id="PF00528">
    <property type="entry name" value="BPD_transp_1"/>
    <property type="match status" value="1"/>
</dbReference>
<evidence type="ECO:0000313" key="10">
    <source>
        <dbReference type="Proteomes" id="UP000663623"/>
    </source>
</evidence>
<dbReference type="CDD" id="cd06261">
    <property type="entry name" value="TM_PBP2"/>
    <property type="match status" value="1"/>
</dbReference>
<gene>
    <name evidence="9" type="ORF">CaldiYA01_01470</name>
</gene>
<keyword evidence="6 7" id="KW-0472">Membrane</keyword>
<accession>A0ABN6E4B4</accession>
<reference evidence="9 10" key="1">
    <citation type="submission" date="2021-02" db="EMBL/GenBank/DDBJ databases">
        <title>Nitrogen-fixing ability and nitrogen fixation related genes of thermophilic fermentative bacteria in the genus Caldicellulosiruptor.</title>
        <authorList>
            <person name="Chen Y."/>
            <person name="Nishihara A."/>
            <person name="Haruta S."/>
        </authorList>
    </citation>
    <scope>NUCLEOTIDE SEQUENCE [LARGE SCALE GENOMIC DNA]</scope>
    <source>
        <strain evidence="9 10">YA01</strain>
    </source>
</reference>
<evidence type="ECO:0000256" key="5">
    <source>
        <dbReference type="ARBA" id="ARBA00022989"/>
    </source>
</evidence>
<keyword evidence="5 7" id="KW-1133">Transmembrane helix</keyword>
<feature type="transmembrane region" description="Helical" evidence="7">
    <location>
        <begin position="205"/>
        <end position="227"/>
    </location>
</feature>
<feature type="domain" description="ABC transmembrane type-1" evidence="8">
    <location>
        <begin position="71"/>
        <end position="283"/>
    </location>
</feature>
<name>A0ABN6E4B4_9FIRM</name>
<evidence type="ECO:0000313" key="9">
    <source>
        <dbReference type="EMBL" id="BCS80187.1"/>
    </source>
</evidence>
<evidence type="ECO:0000256" key="6">
    <source>
        <dbReference type="ARBA" id="ARBA00023136"/>
    </source>
</evidence>
<dbReference type="PANTHER" id="PTHR43005:SF1">
    <property type="entry name" value="SPERMIDINE_PUTRESCINE TRANSPORT SYSTEM PERMEASE PROTEIN"/>
    <property type="match status" value="1"/>
</dbReference>
<evidence type="ECO:0000259" key="8">
    <source>
        <dbReference type="PROSITE" id="PS50928"/>
    </source>
</evidence>
<dbReference type="InterPro" id="IPR000515">
    <property type="entry name" value="MetI-like"/>
</dbReference>
<sequence>MVKLLRSEKLTPYLLIMPAAILIVVILIYPLVTGVINSFLNINLLIVRPTKFIGLQNYINLLHDPLFWISFKQSVLWTIIILIGEMIIGFFIALLLNTDIKGRKIFRTLILIPWLIPNSIAAIIWKWLYSEQYGLINYLLWKFHIIKTYKAWLGNLHLTFGAVVVAALWKAIPFVVLVILAGLQSISKDLYEAAEVDGASGFHKLIYITIPSVKNIALITAILTSIWNFNQFDIIQVMTRGGPGTATLTMPVFSYELFLQSFQVSYASAVATIMLILMIGPIYVYVKRLMANE</sequence>
<feature type="transmembrane region" description="Helical" evidence="7">
    <location>
        <begin position="108"/>
        <end position="128"/>
    </location>
</feature>
<comment type="subcellular location">
    <subcellularLocation>
        <location evidence="1 7">Cell membrane</location>
        <topology evidence="1 7">Multi-pass membrane protein</topology>
    </subcellularLocation>
</comment>
<evidence type="ECO:0000256" key="7">
    <source>
        <dbReference type="RuleBase" id="RU363032"/>
    </source>
</evidence>
<dbReference type="PANTHER" id="PTHR43005">
    <property type="entry name" value="BLR7065 PROTEIN"/>
    <property type="match status" value="1"/>
</dbReference>
<dbReference type="InterPro" id="IPR035906">
    <property type="entry name" value="MetI-like_sf"/>
</dbReference>
<comment type="similarity">
    <text evidence="7">Belongs to the binding-protein-dependent transport system permease family.</text>
</comment>
<feature type="transmembrane region" description="Helical" evidence="7">
    <location>
        <begin position="75"/>
        <end position="96"/>
    </location>
</feature>
<dbReference type="EMBL" id="AP024480">
    <property type="protein sequence ID" value="BCS80187.1"/>
    <property type="molecule type" value="Genomic_DNA"/>
</dbReference>
<evidence type="ECO:0000256" key="1">
    <source>
        <dbReference type="ARBA" id="ARBA00004651"/>
    </source>
</evidence>
<evidence type="ECO:0000256" key="4">
    <source>
        <dbReference type="ARBA" id="ARBA00022692"/>
    </source>
</evidence>
<proteinExistence type="inferred from homology"/>
<keyword evidence="2 7" id="KW-0813">Transport</keyword>
<feature type="transmembrane region" description="Helical" evidence="7">
    <location>
        <begin position="12"/>
        <end position="32"/>
    </location>
</feature>